<dbReference type="Gene3D" id="3.40.50.1820">
    <property type="entry name" value="alpha/beta hydrolase"/>
    <property type="match status" value="1"/>
</dbReference>
<feature type="domain" description="Phospholipase/carboxylesterase/thioesterase" evidence="3">
    <location>
        <begin position="87"/>
        <end position="180"/>
    </location>
</feature>
<dbReference type="InterPro" id="IPR003140">
    <property type="entry name" value="PLipase/COase/thioEstase"/>
</dbReference>
<evidence type="ECO:0000256" key="2">
    <source>
        <dbReference type="ARBA" id="ARBA00022801"/>
    </source>
</evidence>
<dbReference type="PANTHER" id="PTHR43037">
    <property type="entry name" value="UNNAMED PRODUCT-RELATED"/>
    <property type="match status" value="1"/>
</dbReference>
<dbReference type="Pfam" id="PF02230">
    <property type="entry name" value="Abhydrolase_2"/>
    <property type="match status" value="1"/>
</dbReference>
<sequence length="197" mass="21174">MESQRDGFIYVPTGYQPDNPVPLVLMLHGAGGDAEGALRILAGLADAYGLLLLAVESRGRTWDVILGDYGPDIAVMDRALAQTFSRYAIDPSRVAIAGFSDGASYALSVGITNGDLSTHVVAFSPGFMAPAAQRGEPHIFISHGTQDPVLPIDSCSRRIVPQLQQAHYDTRYREFNGGHTVPADISREAMTWLTAQS</sequence>
<evidence type="ECO:0000259" key="3">
    <source>
        <dbReference type="Pfam" id="PF02230"/>
    </source>
</evidence>
<evidence type="ECO:0000256" key="1">
    <source>
        <dbReference type="ARBA" id="ARBA00022729"/>
    </source>
</evidence>
<organism evidence="4 5">
    <name type="scientific">Leptolyngbya subtilissima DQ-A4</name>
    <dbReference type="NCBI Taxonomy" id="2933933"/>
    <lineage>
        <taxon>Bacteria</taxon>
        <taxon>Bacillati</taxon>
        <taxon>Cyanobacteriota</taxon>
        <taxon>Cyanophyceae</taxon>
        <taxon>Leptolyngbyales</taxon>
        <taxon>Leptolyngbyaceae</taxon>
        <taxon>Leptolyngbya group</taxon>
        <taxon>Leptolyngbya</taxon>
    </lineage>
</organism>
<keyword evidence="1" id="KW-0732">Signal</keyword>
<dbReference type="InterPro" id="IPR029058">
    <property type="entry name" value="AB_hydrolase_fold"/>
</dbReference>
<gene>
    <name evidence="4" type="ORF">NC992_11705</name>
</gene>
<reference evidence="4 5" key="1">
    <citation type="submission" date="2022-04" db="EMBL/GenBank/DDBJ databases">
        <title>Positive selection, recombination, and allopatry shape intraspecific diversity of widespread and dominant cyanobacteria.</title>
        <authorList>
            <person name="Wei J."/>
            <person name="Shu W."/>
            <person name="Hu C."/>
        </authorList>
    </citation>
    <scope>NUCLEOTIDE SEQUENCE [LARGE SCALE GENOMIC DNA]</scope>
    <source>
        <strain evidence="4 5">DQ-A4</strain>
    </source>
</reference>
<keyword evidence="5" id="KW-1185">Reference proteome</keyword>
<dbReference type="EMBL" id="JAMPKX010000004">
    <property type="protein sequence ID" value="MEP0947539.1"/>
    <property type="molecule type" value="Genomic_DNA"/>
</dbReference>
<name>A0ABV0K4D0_9CYAN</name>
<dbReference type="Proteomes" id="UP001482513">
    <property type="component" value="Unassembled WGS sequence"/>
</dbReference>
<proteinExistence type="predicted"/>
<dbReference type="InterPro" id="IPR050955">
    <property type="entry name" value="Plant_Biomass_Hydrol_Est"/>
</dbReference>
<comment type="caution">
    <text evidence="4">The sequence shown here is derived from an EMBL/GenBank/DDBJ whole genome shotgun (WGS) entry which is preliminary data.</text>
</comment>
<accession>A0ABV0K4D0</accession>
<dbReference type="SUPFAM" id="SSF53474">
    <property type="entry name" value="alpha/beta-Hydrolases"/>
    <property type="match status" value="1"/>
</dbReference>
<keyword evidence="2" id="KW-0378">Hydrolase</keyword>
<dbReference type="PANTHER" id="PTHR43037:SF5">
    <property type="entry name" value="FERULOYL ESTERASE"/>
    <property type="match status" value="1"/>
</dbReference>
<evidence type="ECO:0000313" key="5">
    <source>
        <dbReference type="Proteomes" id="UP001482513"/>
    </source>
</evidence>
<evidence type="ECO:0000313" key="4">
    <source>
        <dbReference type="EMBL" id="MEP0947539.1"/>
    </source>
</evidence>
<dbReference type="RefSeq" id="WP_199325831.1">
    <property type="nucleotide sequence ID" value="NZ_JAMPKX010000004.1"/>
</dbReference>
<protein>
    <recommendedName>
        <fullName evidence="3">Phospholipase/carboxylesterase/thioesterase domain-containing protein</fullName>
    </recommendedName>
</protein>